<dbReference type="RefSeq" id="WP_085361979.1">
    <property type="nucleotide sequence ID" value="NZ_NAFD01000177.1"/>
</dbReference>
<dbReference type="AlphaFoldDB" id="A0A1X3FVC4"/>
<organism evidence="3 5">
    <name type="scientific">Bradyrhizobium canariense</name>
    <dbReference type="NCBI Taxonomy" id="255045"/>
    <lineage>
        <taxon>Bacteria</taxon>
        <taxon>Pseudomonadati</taxon>
        <taxon>Pseudomonadota</taxon>
        <taxon>Alphaproteobacteria</taxon>
        <taxon>Hyphomicrobiales</taxon>
        <taxon>Nitrobacteraceae</taxon>
        <taxon>Bradyrhizobium</taxon>
    </lineage>
</organism>
<evidence type="ECO:0000313" key="4">
    <source>
        <dbReference type="EMBL" id="OSJ21834.1"/>
    </source>
</evidence>
<sequence>MVGLAWWSQTAASNATQDTTVNWQEGQAPSSINDSARALMASAAKWRDDITGAIATGGTSTALTVASYQTFDSLTRLANQMIAFTPHTTSGATVTLNVDGLGAKPLRSAPSVELPAGVLVQGTPYVAVYNNSDAAFYLQNFFGQPYSIPVGGLLPYTGTSAPNSAFVLPYGQAISRASYASYFSLVSTTFGTGDGSTTFNIPDLRGRVVAGLGNMGGSDAGRLTSTYFGASGTTLGATGGSESHALTTAQLASHSHANSLSDPGHTHGHNAVTGSTTTGGGGFPAGANGGATISAATTGITITNASAGSGSAHNNTQPTMVLGFILRVV</sequence>
<evidence type="ECO:0000313" key="5">
    <source>
        <dbReference type="Proteomes" id="UP000193553"/>
    </source>
</evidence>
<keyword evidence="6" id="KW-1185">Reference proteome</keyword>
<dbReference type="EMBL" id="NAFI01000188">
    <property type="protein sequence ID" value="OSJ02828.1"/>
    <property type="molecule type" value="Genomic_DNA"/>
</dbReference>
<dbReference type="InterPro" id="IPR037053">
    <property type="entry name" value="Phage_tail_collar_dom_sf"/>
</dbReference>
<proteinExistence type="predicted"/>
<dbReference type="Pfam" id="PF07484">
    <property type="entry name" value="Collar"/>
    <property type="match status" value="1"/>
</dbReference>
<dbReference type="SUPFAM" id="SSF88874">
    <property type="entry name" value="Receptor-binding domain of short tail fibre protein gp12"/>
    <property type="match status" value="1"/>
</dbReference>
<dbReference type="EMBL" id="NAFK01000176">
    <property type="protein sequence ID" value="OSJ21834.1"/>
    <property type="molecule type" value="Genomic_DNA"/>
</dbReference>
<evidence type="ECO:0000256" key="1">
    <source>
        <dbReference type="SAM" id="MobiDB-lite"/>
    </source>
</evidence>
<feature type="domain" description="Phage tail collar" evidence="2">
    <location>
        <begin position="153"/>
        <end position="209"/>
    </location>
</feature>
<feature type="region of interest" description="Disordered" evidence="1">
    <location>
        <begin position="256"/>
        <end position="283"/>
    </location>
</feature>
<accession>A0A1X3FVC4</accession>
<dbReference type="InterPro" id="IPR011083">
    <property type="entry name" value="Phage_tail_collar_dom"/>
</dbReference>
<dbReference type="Gene3D" id="3.90.1340.10">
    <property type="entry name" value="Phage tail collar domain"/>
    <property type="match status" value="1"/>
</dbReference>
<protein>
    <submittedName>
        <fullName evidence="3">Phage tail protein</fullName>
    </submittedName>
</protein>
<evidence type="ECO:0000259" key="2">
    <source>
        <dbReference type="Pfam" id="PF07484"/>
    </source>
</evidence>
<evidence type="ECO:0000313" key="6">
    <source>
        <dbReference type="Proteomes" id="UP000193884"/>
    </source>
</evidence>
<gene>
    <name evidence="4" type="ORF">BST63_33335</name>
    <name evidence="3" type="ORF">BSZ18_34545</name>
</gene>
<name>A0A1X3FVC4_9BRAD</name>
<dbReference type="Proteomes" id="UP000193553">
    <property type="component" value="Unassembled WGS sequence"/>
</dbReference>
<comment type="caution">
    <text evidence="3">The sequence shown here is derived from an EMBL/GenBank/DDBJ whole genome shotgun (WGS) entry which is preliminary data.</text>
</comment>
<dbReference type="Proteomes" id="UP000193884">
    <property type="component" value="Unassembled WGS sequence"/>
</dbReference>
<evidence type="ECO:0000313" key="3">
    <source>
        <dbReference type="EMBL" id="OSJ02828.1"/>
    </source>
</evidence>
<dbReference type="OrthoDB" id="8266301at2"/>
<reference evidence="5 6" key="1">
    <citation type="submission" date="2017-03" db="EMBL/GenBank/DDBJ databases">
        <title>Whole genome sequences of fourteen strains of Bradyrhizobium canariense and one strain of Bradyrhizobium japonicum isolated from Lupinus (Papilionoideae: Genisteae) species in Algeria.</title>
        <authorList>
            <person name="Crovadore J."/>
            <person name="Chekireb D."/>
            <person name="Brachmann A."/>
            <person name="Chablais R."/>
            <person name="Cochard B."/>
            <person name="Lefort F."/>
        </authorList>
    </citation>
    <scope>NUCLEOTIDE SEQUENCE [LARGE SCALE GENOMIC DNA]</scope>
    <source>
        <strain evidence="3 5">UBMA195</strain>
        <strain evidence="4 6">UBMAN05</strain>
    </source>
</reference>